<dbReference type="EMBL" id="CM046391">
    <property type="protein sequence ID" value="KAI8559847.1"/>
    <property type="molecule type" value="Genomic_DNA"/>
</dbReference>
<reference evidence="1" key="1">
    <citation type="submission" date="2022-02" db="EMBL/GenBank/DDBJ databases">
        <title>Plant Genome Project.</title>
        <authorList>
            <person name="Zhang R.-G."/>
        </authorList>
    </citation>
    <scope>NUCLEOTIDE SEQUENCE</scope>
    <source>
        <strain evidence="1">AT1</strain>
    </source>
</reference>
<evidence type="ECO:0000313" key="1">
    <source>
        <dbReference type="EMBL" id="KAI8559847.1"/>
    </source>
</evidence>
<dbReference type="Proteomes" id="UP001062846">
    <property type="component" value="Chromosome 4"/>
</dbReference>
<sequence>MSKVQRSILFLGQAWGFSIGTVEWGCNVYRFRGTNSGCTCSSCPNGQVIQSLVLSCLFTPGKTKFSTAINGAIKIFTVAAIIVVVAVPERLPLVVTLT</sequence>
<proteinExistence type="predicted"/>
<gene>
    <name evidence="1" type="ORF">RHMOL_Rhmol04G0206900</name>
</gene>
<accession>A0ACC0P4E2</accession>
<protein>
    <submittedName>
        <fullName evidence="1">Uncharacterized protein</fullName>
    </submittedName>
</protein>
<evidence type="ECO:0000313" key="2">
    <source>
        <dbReference type="Proteomes" id="UP001062846"/>
    </source>
</evidence>
<name>A0ACC0P4E2_RHOML</name>
<organism evidence="1 2">
    <name type="scientific">Rhododendron molle</name>
    <name type="common">Chinese azalea</name>
    <name type="synonym">Azalea mollis</name>
    <dbReference type="NCBI Taxonomy" id="49168"/>
    <lineage>
        <taxon>Eukaryota</taxon>
        <taxon>Viridiplantae</taxon>
        <taxon>Streptophyta</taxon>
        <taxon>Embryophyta</taxon>
        <taxon>Tracheophyta</taxon>
        <taxon>Spermatophyta</taxon>
        <taxon>Magnoliopsida</taxon>
        <taxon>eudicotyledons</taxon>
        <taxon>Gunneridae</taxon>
        <taxon>Pentapetalae</taxon>
        <taxon>asterids</taxon>
        <taxon>Ericales</taxon>
        <taxon>Ericaceae</taxon>
        <taxon>Ericoideae</taxon>
        <taxon>Rhodoreae</taxon>
        <taxon>Rhododendron</taxon>
    </lineage>
</organism>
<comment type="caution">
    <text evidence="1">The sequence shown here is derived from an EMBL/GenBank/DDBJ whole genome shotgun (WGS) entry which is preliminary data.</text>
</comment>
<keyword evidence="2" id="KW-1185">Reference proteome</keyword>